<organism evidence="1 2">
    <name type="scientific">candidate division WWE3 bacterium</name>
    <dbReference type="NCBI Taxonomy" id="2053526"/>
    <lineage>
        <taxon>Bacteria</taxon>
        <taxon>Katanobacteria</taxon>
    </lineage>
</organism>
<dbReference type="AlphaFoldDB" id="A0A7X9DL62"/>
<proteinExistence type="predicted"/>
<gene>
    <name evidence="1" type="ORF">GYA27_04815</name>
</gene>
<dbReference type="Proteomes" id="UP000526033">
    <property type="component" value="Unassembled WGS sequence"/>
</dbReference>
<sequence>MENTNMVKRKMKLNIKGRFKTFWTHLFLQNKIKSMGVDLHEMTDSNPQKIELVVSGTKDKLWNVVRWSKKENLFIELNEVVFEFVD</sequence>
<accession>A0A7X9DL62</accession>
<evidence type="ECO:0000313" key="1">
    <source>
        <dbReference type="EMBL" id="NMB70481.1"/>
    </source>
</evidence>
<evidence type="ECO:0000313" key="2">
    <source>
        <dbReference type="Proteomes" id="UP000526033"/>
    </source>
</evidence>
<comment type="caution">
    <text evidence="1">The sequence shown here is derived from an EMBL/GenBank/DDBJ whole genome shotgun (WGS) entry which is preliminary data.</text>
</comment>
<protein>
    <recommendedName>
        <fullName evidence="3">Acylphosphatase-like domain-containing protein</fullName>
    </recommendedName>
</protein>
<name>A0A7X9DL62_UNCKA</name>
<evidence type="ECO:0008006" key="3">
    <source>
        <dbReference type="Google" id="ProtNLM"/>
    </source>
</evidence>
<reference evidence="1 2" key="1">
    <citation type="journal article" date="2020" name="Biotechnol. Biofuels">
        <title>New insights from the biogas microbiome by comprehensive genome-resolved metagenomics of nearly 1600 species originating from multiple anaerobic digesters.</title>
        <authorList>
            <person name="Campanaro S."/>
            <person name="Treu L."/>
            <person name="Rodriguez-R L.M."/>
            <person name="Kovalovszki A."/>
            <person name="Ziels R.M."/>
            <person name="Maus I."/>
            <person name="Zhu X."/>
            <person name="Kougias P.G."/>
            <person name="Basile A."/>
            <person name="Luo G."/>
            <person name="Schluter A."/>
            <person name="Konstantinidis K.T."/>
            <person name="Angelidaki I."/>
        </authorList>
    </citation>
    <scope>NUCLEOTIDE SEQUENCE [LARGE SCALE GENOMIC DNA]</scope>
    <source>
        <strain evidence="1">AS27yjCOA_165</strain>
    </source>
</reference>
<dbReference type="EMBL" id="JAAZNL010000065">
    <property type="protein sequence ID" value="NMB70481.1"/>
    <property type="molecule type" value="Genomic_DNA"/>
</dbReference>